<dbReference type="AlphaFoldDB" id="A0A395JI15"/>
<accession>A0A395JI15</accession>
<evidence type="ECO:0000313" key="1">
    <source>
        <dbReference type="EMBL" id="RBP49726.1"/>
    </source>
</evidence>
<organism evidence="1 2">
    <name type="scientific">Arenicella xantha</name>
    <dbReference type="NCBI Taxonomy" id="644221"/>
    <lineage>
        <taxon>Bacteria</taxon>
        <taxon>Pseudomonadati</taxon>
        <taxon>Pseudomonadota</taxon>
        <taxon>Gammaproteobacteria</taxon>
        <taxon>Arenicellales</taxon>
        <taxon>Arenicellaceae</taxon>
        <taxon>Arenicella</taxon>
    </lineage>
</organism>
<dbReference type="Proteomes" id="UP000253083">
    <property type="component" value="Unassembled WGS sequence"/>
</dbReference>
<dbReference type="Pfam" id="PF09650">
    <property type="entry name" value="PHA_gran_rgn"/>
    <property type="match status" value="1"/>
</dbReference>
<dbReference type="OrthoDB" id="287584at2"/>
<name>A0A395JI15_9GAMM</name>
<comment type="caution">
    <text evidence="1">The sequence shown here is derived from an EMBL/GenBank/DDBJ whole genome shotgun (WGS) entry which is preliminary data.</text>
</comment>
<dbReference type="InterPro" id="IPR013433">
    <property type="entry name" value="PHA_gran_rgn"/>
</dbReference>
<dbReference type="EMBL" id="QNRT01000003">
    <property type="protein sequence ID" value="RBP49726.1"/>
    <property type="molecule type" value="Genomic_DNA"/>
</dbReference>
<sequence>MSHVQVCREVDLNAQECSALAETLLDKLVDKFGGSYRPQGDNYRYRHTAGVDATVEPKQGTLLVNVKLGFMTRALAPQLEAEMNRVLDEYLDV</sequence>
<evidence type="ECO:0000313" key="2">
    <source>
        <dbReference type="Proteomes" id="UP000253083"/>
    </source>
</evidence>
<dbReference type="InParanoid" id="A0A395JI15"/>
<keyword evidence="2" id="KW-1185">Reference proteome</keyword>
<dbReference type="NCBIfam" id="TIGR02610">
    <property type="entry name" value="PHA_gran_rgn"/>
    <property type="match status" value="1"/>
</dbReference>
<gene>
    <name evidence="1" type="ORF">DFR28_103151</name>
</gene>
<protein>
    <submittedName>
        <fullName evidence="1">Putative polyhydroxyalkanoate system protein</fullName>
    </submittedName>
</protein>
<proteinExistence type="predicted"/>
<dbReference type="RefSeq" id="WP_113954728.1">
    <property type="nucleotide sequence ID" value="NZ_QNRT01000003.1"/>
</dbReference>
<reference evidence="1 2" key="1">
    <citation type="submission" date="2018-06" db="EMBL/GenBank/DDBJ databases">
        <title>Genomic Encyclopedia of Type Strains, Phase IV (KMG-IV): sequencing the most valuable type-strain genomes for metagenomic binning, comparative biology and taxonomic classification.</title>
        <authorList>
            <person name="Goeker M."/>
        </authorList>
    </citation>
    <scope>NUCLEOTIDE SEQUENCE [LARGE SCALE GENOMIC DNA]</scope>
    <source>
        <strain evidence="1 2">DSM 24032</strain>
    </source>
</reference>